<proteinExistence type="predicted"/>
<dbReference type="OrthoDB" id="419616at2759"/>
<evidence type="ECO:0000256" key="2">
    <source>
        <dbReference type="ARBA" id="ARBA00022448"/>
    </source>
</evidence>
<evidence type="ECO:0000256" key="6">
    <source>
        <dbReference type="SAM" id="Phobius"/>
    </source>
</evidence>
<dbReference type="GO" id="GO:0016020">
    <property type="term" value="C:membrane"/>
    <property type="evidence" value="ECO:0007669"/>
    <property type="project" value="UniProtKB-SubCell"/>
</dbReference>
<gene>
    <name evidence="8" type="ORF">PAXRUDRAFT_704523</name>
</gene>
<dbReference type="EMBL" id="KN825598">
    <property type="protein sequence ID" value="KIK83243.1"/>
    <property type="molecule type" value="Genomic_DNA"/>
</dbReference>
<evidence type="ECO:0000313" key="9">
    <source>
        <dbReference type="Proteomes" id="UP000054538"/>
    </source>
</evidence>
<dbReference type="PANTHER" id="PTHR23504:SF15">
    <property type="entry name" value="MAJOR FACILITATOR SUPERFAMILY (MFS) PROFILE DOMAIN-CONTAINING PROTEIN"/>
    <property type="match status" value="1"/>
</dbReference>
<comment type="subcellular location">
    <subcellularLocation>
        <location evidence="1">Membrane</location>
        <topology evidence="1">Multi-pass membrane protein</topology>
    </subcellularLocation>
</comment>
<dbReference type="InterPro" id="IPR020846">
    <property type="entry name" value="MFS_dom"/>
</dbReference>
<keyword evidence="5 6" id="KW-0472">Membrane</keyword>
<dbReference type="PRINTS" id="PR01035">
    <property type="entry name" value="TCRTETA"/>
</dbReference>
<sequence length="489" mass="52603">MVDTVKTPCRNCDEEVPLLPDSLDVPQKPTPLPKVQIVILLLACLIKPIASQSILPYINQLVSELDIVGGDARKVGYYVGLIESLFFITEALTVLHWSRVSDRVGRKPVLLLGTFGLCLSMLCFGLSRTFWGLVLSRCITGALSGNTGITKSIMGELTDATNRARGFALLPMTWCFGVMLGPAIGGSLARPQDHFQRLFSANFWGHYPYFLPSLMVAMFAALSFMMIILFLDETLPGTSLYRPRPTMVDREETPCGGGYGTTSEICSPSGSDDLAGPVPLKSLLVPKVLVPVACHASVAVLQFALLALQALFYSTPIEDGGLGFTPATSGFWMSCQGVVNGIVQAFFFAPLVSKLGEKTLFRIGHGAYALAFGLFPFIHMIAQRSGIVWSVWALLSCQLFLFVIQCMSFSCAFLYVAASAPNRKTLGAVNGLSQTTASIVRAIGPALATSMFAYSVGHNVLGGYAVYLAMIAITLATSRFGAMLPVATR</sequence>
<feature type="transmembrane region" description="Helical" evidence="6">
    <location>
        <begin position="464"/>
        <end position="487"/>
    </location>
</feature>
<dbReference type="InterPro" id="IPR036259">
    <property type="entry name" value="MFS_trans_sf"/>
</dbReference>
<keyword evidence="2" id="KW-0813">Transport</keyword>
<dbReference type="SUPFAM" id="SSF103473">
    <property type="entry name" value="MFS general substrate transporter"/>
    <property type="match status" value="1"/>
</dbReference>
<keyword evidence="4 6" id="KW-1133">Transmembrane helix</keyword>
<name>A0A0D0D4M2_9AGAM</name>
<organism evidence="8 9">
    <name type="scientific">Paxillus rubicundulus Ve08.2h10</name>
    <dbReference type="NCBI Taxonomy" id="930991"/>
    <lineage>
        <taxon>Eukaryota</taxon>
        <taxon>Fungi</taxon>
        <taxon>Dikarya</taxon>
        <taxon>Basidiomycota</taxon>
        <taxon>Agaricomycotina</taxon>
        <taxon>Agaricomycetes</taxon>
        <taxon>Agaricomycetidae</taxon>
        <taxon>Boletales</taxon>
        <taxon>Paxilineae</taxon>
        <taxon>Paxillaceae</taxon>
        <taxon>Paxillus</taxon>
    </lineage>
</organism>
<feature type="transmembrane region" description="Helical" evidence="6">
    <location>
        <begin position="166"/>
        <end position="189"/>
    </location>
</feature>
<feature type="domain" description="Major facilitator superfamily (MFS) profile" evidence="7">
    <location>
        <begin position="36"/>
        <end position="489"/>
    </location>
</feature>
<feature type="transmembrane region" description="Helical" evidence="6">
    <location>
        <begin position="109"/>
        <end position="127"/>
    </location>
</feature>
<dbReference type="HOGENOM" id="CLU_001265_54_6_1"/>
<dbReference type="Proteomes" id="UP000054538">
    <property type="component" value="Unassembled WGS sequence"/>
</dbReference>
<dbReference type="PANTHER" id="PTHR23504">
    <property type="entry name" value="MAJOR FACILITATOR SUPERFAMILY DOMAIN-CONTAINING PROTEIN 10"/>
    <property type="match status" value="1"/>
</dbReference>
<keyword evidence="9" id="KW-1185">Reference proteome</keyword>
<dbReference type="GO" id="GO:0022857">
    <property type="term" value="F:transmembrane transporter activity"/>
    <property type="evidence" value="ECO:0007669"/>
    <property type="project" value="InterPro"/>
</dbReference>
<dbReference type="CDD" id="cd17330">
    <property type="entry name" value="MFS_SLC46_TetA_like"/>
    <property type="match status" value="1"/>
</dbReference>
<dbReference type="AlphaFoldDB" id="A0A0D0D4M2"/>
<dbReference type="Gene3D" id="1.20.1250.20">
    <property type="entry name" value="MFS general substrate transporter like domains"/>
    <property type="match status" value="1"/>
</dbReference>
<evidence type="ECO:0000256" key="5">
    <source>
        <dbReference type="ARBA" id="ARBA00023136"/>
    </source>
</evidence>
<dbReference type="Pfam" id="PF07690">
    <property type="entry name" value="MFS_1"/>
    <property type="match status" value="1"/>
</dbReference>
<evidence type="ECO:0000256" key="4">
    <source>
        <dbReference type="ARBA" id="ARBA00022989"/>
    </source>
</evidence>
<reference evidence="9" key="2">
    <citation type="submission" date="2015-01" db="EMBL/GenBank/DDBJ databases">
        <title>Evolutionary Origins and Diversification of the Mycorrhizal Mutualists.</title>
        <authorList>
            <consortium name="DOE Joint Genome Institute"/>
            <consortium name="Mycorrhizal Genomics Consortium"/>
            <person name="Kohler A."/>
            <person name="Kuo A."/>
            <person name="Nagy L.G."/>
            <person name="Floudas D."/>
            <person name="Copeland A."/>
            <person name="Barry K.W."/>
            <person name="Cichocki N."/>
            <person name="Veneault-Fourrey C."/>
            <person name="LaButti K."/>
            <person name="Lindquist E.A."/>
            <person name="Lipzen A."/>
            <person name="Lundell T."/>
            <person name="Morin E."/>
            <person name="Murat C."/>
            <person name="Riley R."/>
            <person name="Ohm R."/>
            <person name="Sun H."/>
            <person name="Tunlid A."/>
            <person name="Henrissat B."/>
            <person name="Grigoriev I.V."/>
            <person name="Hibbett D.S."/>
            <person name="Martin F."/>
        </authorList>
    </citation>
    <scope>NUCLEOTIDE SEQUENCE [LARGE SCALE GENOMIC DNA]</scope>
    <source>
        <strain evidence="9">Ve08.2h10</strain>
    </source>
</reference>
<accession>A0A0D0D4M2</accession>
<protein>
    <recommendedName>
        <fullName evidence="7">Major facilitator superfamily (MFS) profile domain-containing protein</fullName>
    </recommendedName>
</protein>
<evidence type="ECO:0000259" key="7">
    <source>
        <dbReference type="PROSITE" id="PS50850"/>
    </source>
</evidence>
<feature type="transmembrane region" description="Helical" evidence="6">
    <location>
        <begin position="288"/>
        <end position="311"/>
    </location>
</feature>
<dbReference type="PROSITE" id="PS50850">
    <property type="entry name" value="MFS"/>
    <property type="match status" value="1"/>
</dbReference>
<evidence type="ECO:0000313" key="8">
    <source>
        <dbReference type="EMBL" id="KIK83243.1"/>
    </source>
</evidence>
<dbReference type="InterPro" id="IPR011701">
    <property type="entry name" value="MFS"/>
</dbReference>
<feature type="transmembrane region" description="Helical" evidence="6">
    <location>
        <begin position="359"/>
        <end position="381"/>
    </location>
</feature>
<dbReference type="InterPro" id="IPR001958">
    <property type="entry name" value="Tet-R_TetA/multi-R_MdtG-like"/>
</dbReference>
<dbReference type="InParanoid" id="A0A0D0D4M2"/>
<feature type="transmembrane region" description="Helical" evidence="6">
    <location>
        <begin position="387"/>
        <end position="418"/>
    </location>
</feature>
<evidence type="ECO:0000256" key="3">
    <source>
        <dbReference type="ARBA" id="ARBA00022692"/>
    </source>
</evidence>
<feature type="transmembrane region" description="Helical" evidence="6">
    <location>
        <begin position="209"/>
        <end position="231"/>
    </location>
</feature>
<feature type="transmembrane region" description="Helical" evidence="6">
    <location>
        <begin position="331"/>
        <end position="352"/>
    </location>
</feature>
<reference evidence="8 9" key="1">
    <citation type="submission" date="2014-04" db="EMBL/GenBank/DDBJ databases">
        <authorList>
            <consortium name="DOE Joint Genome Institute"/>
            <person name="Kuo A."/>
            <person name="Kohler A."/>
            <person name="Jargeat P."/>
            <person name="Nagy L.G."/>
            <person name="Floudas D."/>
            <person name="Copeland A."/>
            <person name="Barry K.W."/>
            <person name="Cichocki N."/>
            <person name="Veneault-Fourrey C."/>
            <person name="LaButti K."/>
            <person name="Lindquist E.A."/>
            <person name="Lipzen A."/>
            <person name="Lundell T."/>
            <person name="Morin E."/>
            <person name="Murat C."/>
            <person name="Sun H."/>
            <person name="Tunlid A."/>
            <person name="Henrissat B."/>
            <person name="Grigoriev I.V."/>
            <person name="Hibbett D.S."/>
            <person name="Martin F."/>
            <person name="Nordberg H.P."/>
            <person name="Cantor M.N."/>
            <person name="Hua S.X."/>
        </authorList>
    </citation>
    <scope>NUCLEOTIDE SEQUENCE [LARGE SCALE GENOMIC DNA]</scope>
    <source>
        <strain evidence="8 9">Ve08.2h10</strain>
    </source>
</reference>
<keyword evidence="3 6" id="KW-0812">Transmembrane</keyword>
<evidence type="ECO:0000256" key="1">
    <source>
        <dbReference type="ARBA" id="ARBA00004141"/>
    </source>
</evidence>
<feature type="transmembrane region" description="Helical" evidence="6">
    <location>
        <begin position="75"/>
        <end position="97"/>
    </location>
</feature>